<dbReference type="Proteomes" id="UP000029870">
    <property type="component" value="Unassembled WGS sequence"/>
</dbReference>
<dbReference type="Gene3D" id="2.160.20.20">
    <property type="match status" value="1"/>
</dbReference>
<comment type="caution">
    <text evidence="2">The sequence shown here is derived from an EMBL/GenBank/DDBJ whole genome shotgun (WGS) entry which is preliminary data.</text>
</comment>
<dbReference type="GeneID" id="60657198"/>
<gene>
    <name evidence="2" type="ORF">LS77_001670</name>
</gene>
<sequence length="315" mass="34585">MGDGKVIFNTEHQVFKGVYLTSGRATLELVKGKAQAFGAKYIAPKLDTDFKNHFQLEQNKADELGIYFGNGGGNLDLKGNTLTLNTISSNDAFANIINTDTNTNKPSNIIIDGFGYEDKKKTDKKADTIIHASFGQSTDSKGNNADKNNNINLIYKGDDKQTDENKAALVFDGNVNVKGLEVTDGKVVLQGHPTTHAYIREDIMVSLGSSSVKHKLLDLVKNAEGSLLPSWMDLSRPSHLEQPDWDHRTFKIGTIDLKESRLDVGREATLEGKIKADSSSAINFGGDIKHYIDKKDGENTTGNGFEYQQEAKKIN</sequence>
<protein>
    <recommendedName>
        <fullName evidence="1">PIC/HAP1/IgA0-like second beta-solenoid repeat region domain-containing protein</fullName>
    </recommendedName>
</protein>
<evidence type="ECO:0000313" key="3">
    <source>
        <dbReference type="Proteomes" id="UP000029870"/>
    </source>
</evidence>
<dbReference type="RefSeq" id="WP_004088088.1">
    <property type="nucleotide sequence ID" value="NZ_JAERIZ010000012.1"/>
</dbReference>
<proteinExistence type="predicted"/>
<feature type="domain" description="PIC/HAP1/IgA0-like second beta-solenoid repeat region" evidence="1">
    <location>
        <begin position="162"/>
        <end position="285"/>
    </location>
</feature>
<dbReference type="SUPFAM" id="SSF51126">
    <property type="entry name" value="Pectin lyase-like"/>
    <property type="match status" value="1"/>
</dbReference>
<accession>A0A6D2CAG5</accession>
<evidence type="ECO:0000313" key="2">
    <source>
        <dbReference type="EMBL" id="TLE05933.1"/>
    </source>
</evidence>
<dbReference type="InterPro" id="IPR011050">
    <property type="entry name" value="Pectin_lyase_fold/virulence"/>
</dbReference>
<dbReference type="InterPro" id="IPR012332">
    <property type="entry name" value="Autotransporter_pectin_lyase_C"/>
</dbReference>
<organism evidence="2 3">
    <name type="scientific">Helicobacter bilis</name>
    <dbReference type="NCBI Taxonomy" id="37372"/>
    <lineage>
        <taxon>Bacteria</taxon>
        <taxon>Pseudomonadati</taxon>
        <taxon>Campylobacterota</taxon>
        <taxon>Epsilonproteobacteria</taxon>
        <taxon>Campylobacterales</taxon>
        <taxon>Helicobacteraceae</taxon>
        <taxon>Helicobacter</taxon>
    </lineage>
</organism>
<dbReference type="EMBL" id="JRPH02000004">
    <property type="protein sequence ID" value="TLE05933.1"/>
    <property type="molecule type" value="Genomic_DNA"/>
</dbReference>
<dbReference type="AlphaFoldDB" id="A0A6D2CAG5"/>
<evidence type="ECO:0000259" key="1">
    <source>
        <dbReference type="Pfam" id="PF24078"/>
    </source>
</evidence>
<name>A0A6D2CAG5_9HELI</name>
<dbReference type="Pfam" id="PF24078">
    <property type="entry name" value="Beta-sol_PIC_HAP1_IgA0_2nd"/>
    <property type="match status" value="1"/>
</dbReference>
<reference evidence="2 3" key="1">
    <citation type="journal article" date="2014" name="Genome Announc.">
        <title>Draft genome sequences of eight enterohepatic helicobacter species isolated from both laboratory and wild rodents.</title>
        <authorList>
            <person name="Sheh A."/>
            <person name="Shen Z."/>
            <person name="Fox J.G."/>
        </authorList>
    </citation>
    <scope>NUCLEOTIDE SEQUENCE [LARGE SCALE GENOMIC DNA]</scope>
    <source>
        <strain evidence="2 3">Missouri</strain>
    </source>
</reference>
<dbReference type="InterPro" id="IPR057393">
    <property type="entry name" value="PIC_HAP1_IgA0_b-sol2"/>
</dbReference>